<dbReference type="STRING" id="272627.CCC_00316"/>
<accession>A0A0C2YRC7</accession>
<keyword evidence="2" id="KW-0282">Flagellum</keyword>
<dbReference type="Gene3D" id="1.10.287.1700">
    <property type="match status" value="1"/>
</dbReference>
<dbReference type="RefSeq" id="WP_009869226.1">
    <property type="nucleotide sequence ID" value="NZ_JXSL01000030.1"/>
</dbReference>
<dbReference type="AlphaFoldDB" id="A0A0C2YRC7"/>
<protein>
    <submittedName>
        <fullName evidence="2">Flagellar protein FliJ</fullName>
    </submittedName>
</protein>
<evidence type="ECO:0000256" key="1">
    <source>
        <dbReference type="SAM" id="Coils"/>
    </source>
</evidence>
<keyword evidence="3" id="KW-1185">Reference proteome</keyword>
<sequence length="144" mass="16820">MADKGLKTLIRLSKWNVDEKQRVLVALQGREDEILAAIQHAEQTLIHEQQVASDDSVGVGFAYATFANAWLARREQLMQMLEQVRREIVKARDELADAFNELKTYEITQKERERRAQAERDKKEQAFLDEVGLNIHRRKDKDEE</sequence>
<reference evidence="2 3" key="1">
    <citation type="submission" date="2015-01" db="EMBL/GenBank/DDBJ databases">
        <title>Genome Sequence of Magnetospirillum magnetotacticum Strain MS-1.</title>
        <authorList>
            <person name="Marinov G.K."/>
            <person name="Smalley M.D."/>
            <person name="DeSalvo G."/>
        </authorList>
    </citation>
    <scope>NUCLEOTIDE SEQUENCE [LARGE SCALE GENOMIC DNA]</scope>
    <source>
        <strain evidence="2 3">MS-1</strain>
    </source>
</reference>
<dbReference type="InterPro" id="IPR053716">
    <property type="entry name" value="Flag_assembly_chemotaxis_eff"/>
</dbReference>
<keyword evidence="2" id="KW-0969">Cilium</keyword>
<dbReference type="OrthoDB" id="7273723at2"/>
<evidence type="ECO:0000313" key="3">
    <source>
        <dbReference type="Proteomes" id="UP000031971"/>
    </source>
</evidence>
<gene>
    <name evidence="2" type="ORF">CCC_00316</name>
</gene>
<keyword evidence="2" id="KW-0966">Cell projection</keyword>
<organism evidence="2 3">
    <name type="scientific">Paramagnetospirillum magnetotacticum MS-1</name>
    <dbReference type="NCBI Taxonomy" id="272627"/>
    <lineage>
        <taxon>Bacteria</taxon>
        <taxon>Pseudomonadati</taxon>
        <taxon>Pseudomonadota</taxon>
        <taxon>Alphaproteobacteria</taxon>
        <taxon>Rhodospirillales</taxon>
        <taxon>Magnetospirillaceae</taxon>
        <taxon>Paramagnetospirillum</taxon>
    </lineage>
</organism>
<feature type="coiled-coil region" evidence="1">
    <location>
        <begin position="67"/>
        <end position="108"/>
    </location>
</feature>
<proteinExistence type="predicted"/>
<evidence type="ECO:0000313" key="2">
    <source>
        <dbReference type="EMBL" id="KIL97255.1"/>
    </source>
</evidence>
<name>A0A0C2YRC7_PARME</name>
<keyword evidence="1" id="KW-0175">Coiled coil</keyword>
<comment type="caution">
    <text evidence="2">The sequence shown here is derived from an EMBL/GenBank/DDBJ whole genome shotgun (WGS) entry which is preliminary data.</text>
</comment>
<dbReference type="Proteomes" id="UP000031971">
    <property type="component" value="Unassembled WGS sequence"/>
</dbReference>
<dbReference type="EMBL" id="JXSL01000030">
    <property type="protein sequence ID" value="KIL97255.1"/>
    <property type="molecule type" value="Genomic_DNA"/>
</dbReference>